<gene>
    <name evidence="1" type="ORF">CAUJ_LOCUS4093</name>
</gene>
<keyword evidence="2" id="KW-1185">Reference proteome</keyword>
<evidence type="ECO:0000313" key="1">
    <source>
        <dbReference type="EMBL" id="CAD6188174.1"/>
    </source>
</evidence>
<dbReference type="OrthoDB" id="10512475at2759"/>
<proteinExistence type="predicted"/>
<dbReference type="EMBL" id="CAJGYM010000008">
    <property type="protein sequence ID" value="CAD6188174.1"/>
    <property type="molecule type" value="Genomic_DNA"/>
</dbReference>
<evidence type="ECO:0008006" key="3">
    <source>
        <dbReference type="Google" id="ProtNLM"/>
    </source>
</evidence>
<evidence type="ECO:0000313" key="2">
    <source>
        <dbReference type="Proteomes" id="UP000835052"/>
    </source>
</evidence>
<accession>A0A8S1GZ21</accession>
<dbReference type="Proteomes" id="UP000835052">
    <property type="component" value="Unassembled WGS sequence"/>
</dbReference>
<comment type="caution">
    <text evidence="1">The sequence shown here is derived from an EMBL/GenBank/DDBJ whole genome shotgun (WGS) entry which is preliminary data.</text>
</comment>
<name>A0A8S1GZ21_9PELO</name>
<organism evidence="1 2">
    <name type="scientific">Caenorhabditis auriculariae</name>
    <dbReference type="NCBI Taxonomy" id="2777116"/>
    <lineage>
        <taxon>Eukaryota</taxon>
        <taxon>Metazoa</taxon>
        <taxon>Ecdysozoa</taxon>
        <taxon>Nematoda</taxon>
        <taxon>Chromadorea</taxon>
        <taxon>Rhabditida</taxon>
        <taxon>Rhabditina</taxon>
        <taxon>Rhabditomorpha</taxon>
        <taxon>Rhabditoidea</taxon>
        <taxon>Rhabditidae</taxon>
        <taxon>Peloderinae</taxon>
        <taxon>Caenorhabditis</taxon>
    </lineage>
</organism>
<sequence length="140" mass="15702">MTSTSTLLSLKNKVNTAESSIDFRVVLTKKEAANIAVAGKLMLFYPKPSLDESIMSKIPLTGVYKDENREASFCTLDVDEIGWHIVEAASPRPSFDTLPKLLDYYSTYMFKDTKTSEFRPLYQSLPRSSVSVNTIFEGSQ</sequence>
<dbReference type="AlphaFoldDB" id="A0A8S1GZ21"/>
<protein>
    <recommendedName>
        <fullName evidence="3">SH2 domain-containing protein</fullName>
    </recommendedName>
</protein>
<reference evidence="1" key="1">
    <citation type="submission" date="2020-10" db="EMBL/GenBank/DDBJ databases">
        <authorList>
            <person name="Kikuchi T."/>
        </authorList>
    </citation>
    <scope>NUCLEOTIDE SEQUENCE</scope>
    <source>
        <strain evidence="1">NKZ352</strain>
    </source>
</reference>